<sequence length="155" mass="17833">MIGSTRIWLQKYSVKPLIKFKHLVSECQFQGSSSLLLSTFTVLAHSRFTGPTFKSNYTIQNCRERCVTRRFALPENARVKPKLKRTPSDVRCAVMLRPFRTIWLAARWWGDRPPMPLAERDKIRQVEGSRSCGVAWVIVVLHLLYSTGAHQSSEL</sequence>
<accession>A0A9P5YAH9</accession>
<proteinExistence type="predicted"/>
<evidence type="ECO:0000313" key="2">
    <source>
        <dbReference type="Proteomes" id="UP000807353"/>
    </source>
</evidence>
<comment type="caution">
    <text evidence="1">The sequence shown here is derived from an EMBL/GenBank/DDBJ whole genome shotgun (WGS) entry which is preliminary data.</text>
</comment>
<organism evidence="1 2">
    <name type="scientific">Collybia nuda</name>
    <dbReference type="NCBI Taxonomy" id="64659"/>
    <lineage>
        <taxon>Eukaryota</taxon>
        <taxon>Fungi</taxon>
        <taxon>Dikarya</taxon>
        <taxon>Basidiomycota</taxon>
        <taxon>Agaricomycotina</taxon>
        <taxon>Agaricomycetes</taxon>
        <taxon>Agaricomycetidae</taxon>
        <taxon>Agaricales</taxon>
        <taxon>Tricholomatineae</taxon>
        <taxon>Clitocybaceae</taxon>
        <taxon>Collybia</taxon>
    </lineage>
</organism>
<keyword evidence="2" id="KW-1185">Reference proteome</keyword>
<dbReference type="AlphaFoldDB" id="A0A9P5YAH9"/>
<evidence type="ECO:0000313" key="1">
    <source>
        <dbReference type="EMBL" id="KAF9464311.1"/>
    </source>
</evidence>
<protein>
    <submittedName>
        <fullName evidence="1">Uncharacterized protein</fullName>
    </submittedName>
</protein>
<dbReference type="Proteomes" id="UP000807353">
    <property type="component" value="Unassembled WGS sequence"/>
</dbReference>
<gene>
    <name evidence="1" type="ORF">BDZ94DRAFT_508972</name>
</gene>
<reference evidence="1" key="1">
    <citation type="submission" date="2020-11" db="EMBL/GenBank/DDBJ databases">
        <authorList>
            <consortium name="DOE Joint Genome Institute"/>
            <person name="Ahrendt S."/>
            <person name="Riley R."/>
            <person name="Andreopoulos W."/>
            <person name="Labutti K."/>
            <person name="Pangilinan J."/>
            <person name="Ruiz-Duenas F.J."/>
            <person name="Barrasa J.M."/>
            <person name="Sanchez-Garcia M."/>
            <person name="Camarero S."/>
            <person name="Miyauchi S."/>
            <person name="Serrano A."/>
            <person name="Linde D."/>
            <person name="Babiker R."/>
            <person name="Drula E."/>
            <person name="Ayuso-Fernandez I."/>
            <person name="Pacheco R."/>
            <person name="Padilla G."/>
            <person name="Ferreira P."/>
            <person name="Barriuso J."/>
            <person name="Kellner H."/>
            <person name="Castanera R."/>
            <person name="Alfaro M."/>
            <person name="Ramirez L."/>
            <person name="Pisabarro A.G."/>
            <person name="Kuo A."/>
            <person name="Tritt A."/>
            <person name="Lipzen A."/>
            <person name="He G."/>
            <person name="Yan M."/>
            <person name="Ng V."/>
            <person name="Cullen D."/>
            <person name="Martin F."/>
            <person name="Rosso M.-N."/>
            <person name="Henrissat B."/>
            <person name="Hibbett D."/>
            <person name="Martinez A.T."/>
            <person name="Grigoriev I.V."/>
        </authorList>
    </citation>
    <scope>NUCLEOTIDE SEQUENCE</scope>
    <source>
        <strain evidence="1">CBS 247.69</strain>
    </source>
</reference>
<dbReference type="EMBL" id="MU150255">
    <property type="protein sequence ID" value="KAF9464311.1"/>
    <property type="molecule type" value="Genomic_DNA"/>
</dbReference>
<name>A0A9P5YAH9_9AGAR</name>